<feature type="compositionally biased region" description="Basic and acidic residues" evidence="1">
    <location>
        <begin position="26"/>
        <end position="37"/>
    </location>
</feature>
<protein>
    <submittedName>
        <fullName evidence="2">Uncharacterized protein</fullName>
    </submittedName>
</protein>
<sequence length="257" mass="28521">MPSLGKYCKCLKAKLSSIKNSFTKFKCGDKTPEEQEASRQNGPNQERLDNTSPACSGSYSASRSITPTTRPINIDTKASDDFLTTLSLANNPNTEQDELRCSTILQDRQRYIDHLLSRIRGEDNNSDEFHDCGESFLSTVLAETSVVQATDSGDEEFFDCIEYHVGGNGEKAESDSEVKLPASNRTGVLRKWRGRGPGSRNVQCGSVCEGTVHKRHQEAERENSNGKSSRLFRGAGELFRKQNNFSKRPVECQVLGI</sequence>
<evidence type="ECO:0000313" key="2">
    <source>
        <dbReference type="EMBL" id="KAF2861077.1"/>
    </source>
</evidence>
<name>A0A6A7C1G9_9PEZI</name>
<evidence type="ECO:0000256" key="1">
    <source>
        <dbReference type="SAM" id="MobiDB-lite"/>
    </source>
</evidence>
<accession>A0A6A7C1G9</accession>
<organism evidence="2 3">
    <name type="scientific">Piedraia hortae CBS 480.64</name>
    <dbReference type="NCBI Taxonomy" id="1314780"/>
    <lineage>
        <taxon>Eukaryota</taxon>
        <taxon>Fungi</taxon>
        <taxon>Dikarya</taxon>
        <taxon>Ascomycota</taxon>
        <taxon>Pezizomycotina</taxon>
        <taxon>Dothideomycetes</taxon>
        <taxon>Dothideomycetidae</taxon>
        <taxon>Capnodiales</taxon>
        <taxon>Piedraiaceae</taxon>
        <taxon>Piedraia</taxon>
    </lineage>
</organism>
<dbReference type="Proteomes" id="UP000799421">
    <property type="component" value="Unassembled WGS sequence"/>
</dbReference>
<dbReference type="AlphaFoldDB" id="A0A6A7C1G9"/>
<proteinExistence type="predicted"/>
<keyword evidence="3" id="KW-1185">Reference proteome</keyword>
<gene>
    <name evidence="2" type="ORF">K470DRAFT_270127</name>
</gene>
<dbReference type="EMBL" id="MU005975">
    <property type="protein sequence ID" value="KAF2861077.1"/>
    <property type="molecule type" value="Genomic_DNA"/>
</dbReference>
<reference evidence="2" key="1">
    <citation type="journal article" date="2020" name="Stud. Mycol.">
        <title>101 Dothideomycetes genomes: a test case for predicting lifestyles and emergence of pathogens.</title>
        <authorList>
            <person name="Haridas S."/>
            <person name="Albert R."/>
            <person name="Binder M."/>
            <person name="Bloem J."/>
            <person name="Labutti K."/>
            <person name="Salamov A."/>
            <person name="Andreopoulos B."/>
            <person name="Baker S."/>
            <person name="Barry K."/>
            <person name="Bills G."/>
            <person name="Bluhm B."/>
            <person name="Cannon C."/>
            <person name="Castanera R."/>
            <person name="Culley D."/>
            <person name="Daum C."/>
            <person name="Ezra D."/>
            <person name="Gonzalez J."/>
            <person name="Henrissat B."/>
            <person name="Kuo A."/>
            <person name="Liang C."/>
            <person name="Lipzen A."/>
            <person name="Lutzoni F."/>
            <person name="Magnuson J."/>
            <person name="Mondo S."/>
            <person name="Nolan M."/>
            <person name="Ohm R."/>
            <person name="Pangilinan J."/>
            <person name="Park H.-J."/>
            <person name="Ramirez L."/>
            <person name="Alfaro M."/>
            <person name="Sun H."/>
            <person name="Tritt A."/>
            <person name="Yoshinaga Y."/>
            <person name="Zwiers L.-H."/>
            <person name="Turgeon B."/>
            <person name="Goodwin S."/>
            <person name="Spatafora J."/>
            <person name="Crous P."/>
            <person name="Grigoriev I."/>
        </authorList>
    </citation>
    <scope>NUCLEOTIDE SEQUENCE</scope>
    <source>
        <strain evidence="2">CBS 480.64</strain>
    </source>
</reference>
<evidence type="ECO:0000313" key="3">
    <source>
        <dbReference type="Proteomes" id="UP000799421"/>
    </source>
</evidence>
<feature type="compositionally biased region" description="Polar residues" evidence="1">
    <location>
        <begin position="38"/>
        <end position="71"/>
    </location>
</feature>
<feature type="region of interest" description="Disordered" evidence="1">
    <location>
        <begin position="24"/>
        <end position="76"/>
    </location>
</feature>